<dbReference type="SUPFAM" id="SSF52922">
    <property type="entry name" value="TK C-terminal domain-like"/>
    <property type="match status" value="1"/>
</dbReference>
<dbReference type="Gene3D" id="3.40.50.920">
    <property type="match status" value="1"/>
</dbReference>
<dbReference type="InterPro" id="IPR009014">
    <property type="entry name" value="Transketo_C/PFOR_II"/>
</dbReference>
<comment type="similarity">
    <text evidence="2">Belongs to the transketolase family.</text>
</comment>
<evidence type="ECO:0000259" key="4">
    <source>
        <dbReference type="SMART" id="SM00861"/>
    </source>
</evidence>
<organism evidence="5 6">
    <name type="scientific">Lentzea flaviverrucosa</name>
    <dbReference type="NCBI Taxonomy" id="200379"/>
    <lineage>
        <taxon>Bacteria</taxon>
        <taxon>Bacillati</taxon>
        <taxon>Actinomycetota</taxon>
        <taxon>Actinomycetes</taxon>
        <taxon>Pseudonocardiales</taxon>
        <taxon>Pseudonocardiaceae</taxon>
        <taxon>Lentzea</taxon>
    </lineage>
</organism>
<gene>
    <name evidence="5" type="ORF">SAMN05216195_102649</name>
</gene>
<sequence>MSRPTAGPGLANLEVLDATLRDLARSDPAIRVLTADSRVSGRLGPFALEFPDRVVELGIAEQNLVGVAAGLASCGMKPFVVSPACFLTARALEQIKVDVGYSGNSVRLIGISAGISYGALGASHHSIADFAALRATPGIPVVAPADNCEAEAAIRLAAAVDGPLYVRLGKRALRCVHGSASEPVAVDRATRLRTGADLGIIATGETVGIALGAATALALDGVETTVVSMPMVRPLDTATLFDVARRVRGLVVTEEHSVHGGLGEACAAALMTEGIPVRFRALGIPDEPIVNGPQLDVLAHYGIGTDPLAALARELLDRNPPRSSTL</sequence>
<feature type="domain" description="Transketolase-like pyrimidine-binding" evidence="4">
    <location>
        <begin position="10"/>
        <end position="175"/>
    </location>
</feature>
<accession>A0A1H9GRS4</accession>
<comment type="cofactor">
    <cofactor evidence="1">
        <name>thiamine diphosphate</name>
        <dbReference type="ChEBI" id="CHEBI:58937"/>
    </cofactor>
</comment>
<evidence type="ECO:0000313" key="5">
    <source>
        <dbReference type="EMBL" id="SEQ52750.1"/>
    </source>
</evidence>
<dbReference type="CDD" id="cd07033">
    <property type="entry name" value="TPP_PYR_DXS_TK_like"/>
    <property type="match status" value="1"/>
</dbReference>
<keyword evidence="3" id="KW-0786">Thiamine pyrophosphate</keyword>
<dbReference type="FunFam" id="3.40.50.970:FF:000129">
    <property type="entry name" value="Transketolase"/>
    <property type="match status" value="1"/>
</dbReference>
<dbReference type="SUPFAM" id="SSF52518">
    <property type="entry name" value="Thiamin diphosphate-binding fold (THDP-binding)"/>
    <property type="match status" value="1"/>
</dbReference>
<dbReference type="InterPro" id="IPR029061">
    <property type="entry name" value="THDP-binding"/>
</dbReference>
<dbReference type="GO" id="GO:0000287">
    <property type="term" value="F:magnesium ion binding"/>
    <property type="evidence" value="ECO:0007669"/>
    <property type="project" value="UniProtKB-ARBA"/>
</dbReference>
<dbReference type="InterPro" id="IPR051157">
    <property type="entry name" value="PDH/Transketolase"/>
</dbReference>
<dbReference type="PANTHER" id="PTHR43825:SF1">
    <property type="entry name" value="TRANSKETOLASE-LIKE PYRIMIDINE-BINDING DOMAIN-CONTAINING PROTEIN"/>
    <property type="match status" value="1"/>
</dbReference>
<reference evidence="6" key="1">
    <citation type="submission" date="2016-10" db="EMBL/GenBank/DDBJ databases">
        <authorList>
            <person name="Varghese N."/>
            <person name="Submissions S."/>
        </authorList>
    </citation>
    <scope>NUCLEOTIDE SEQUENCE [LARGE SCALE GENOMIC DNA]</scope>
    <source>
        <strain evidence="6">CGMCC 4.578</strain>
    </source>
</reference>
<dbReference type="InterPro" id="IPR005475">
    <property type="entry name" value="Transketolase-like_Pyr-bd"/>
</dbReference>
<dbReference type="Proteomes" id="UP000199028">
    <property type="component" value="Unassembled WGS sequence"/>
</dbReference>
<evidence type="ECO:0000256" key="3">
    <source>
        <dbReference type="ARBA" id="ARBA00023052"/>
    </source>
</evidence>
<dbReference type="RefSeq" id="WP_090064180.1">
    <property type="nucleotide sequence ID" value="NZ_FOFT01000002.1"/>
</dbReference>
<keyword evidence="6" id="KW-1185">Reference proteome</keyword>
<evidence type="ECO:0000256" key="2">
    <source>
        <dbReference type="ARBA" id="ARBA00007131"/>
    </source>
</evidence>
<dbReference type="SMART" id="SM00861">
    <property type="entry name" value="Transket_pyr"/>
    <property type="match status" value="1"/>
</dbReference>
<evidence type="ECO:0000256" key="1">
    <source>
        <dbReference type="ARBA" id="ARBA00001964"/>
    </source>
</evidence>
<name>A0A1H9GRS4_9PSEU</name>
<dbReference type="Pfam" id="PF02780">
    <property type="entry name" value="Transketolase_C"/>
    <property type="match status" value="1"/>
</dbReference>
<dbReference type="OrthoDB" id="8732661at2"/>
<dbReference type="Pfam" id="PF02779">
    <property type="entry name" value="Transket_pyr"/>
    <property type="match status" value="1"/>
</dbReference>
<proteinExistence type="inferred from homology"/>
<evidence type="ECO:0000313" key="6">
    <source>
        <dbReference type="Proteomes" id="UP000199028"/>
    </source>
</evidence>
<dbReference type="PANTHER" id="PTHR43825">
    <property type="entry name" value="PYRUVATE DEHYDROGENASE E1 COMPONENT"/>
    <property type="match status" value="1"/>
</dbReference>
<protein>
    <submittedName>
        <fullName evidence="5">Transketolase</fullName>
    </submittedName>
</protein>
<dbReference type="AlphaFoldDB" id="A0A1H9GRS4"/>
<dbReference type="Gene3D" id="3.40.50.970">
    <property type="match status" value="1"/>
</dbReference>
<dbReference type="EMBL" id="FOFT01000002">
    <property type="protein sequence ID" value="SEQ52750.1"/>
    <property type="molecule type" value="Genomic_DNA"/>
</dbReference>
<dbReference type="InterPro" id="IPR033248">
    <property type="entry name" value="Transketolase_C"/>
</dbReference>